<accession>A0AAU9D225</accession>
<feature type="repeat" description="ANK" evidence="3">
    <location>
        <begin position="90"/>
        <end position="122"/>
    </location>
</feature>
<feature type="repeat" description="ANK" evidence="3">
    <location>
        <begin position="253"/>
        <end position="285"/>
    </location>
</feature>
<protein>
    <recommendedName>
        <fullName evidence="7">Ankyrin repeat domain-containing protein</fullName>
    </recommendedName>
</protein>
<dbReference type="InterPro" id="IPR002110">
    <property type="entry name" value="Ankyrin_rpt"/>
</dbReference>
<dbReference type="PROSITE" id="PS50088">
    <property type="entry name" value="ANK_REPEAT"/>
    <property type="match status" value="6"/>
</dbReference>
<keyword evidence="2 3" id="KW-0040">ANK repeat</keyword>
<dbReference type="RefSeq" id="WP_307904987.1">
    <property type="nucleotide sequence ID" value="NZ_AP027059.1"/>
</dbReference>
<evidence type="ECO:0000256" key="4">
    <source>
        <dbReference type="SAM" id="SignalP"/>
    </source>
</evidence>
<keyword evidence="4" id="KW-0732">Signal</keyword>
<dbReference type="PANTHER" id="PTHR24189:SF50">
    <property type="entry name" value="ANKYRIN REPEAT AND SOCS BOX PROTEIN 2"/>
    <property type="match status" value="1"/>
</dbReference>
<evidence type="ECO:0000313" key="6">
    <source>
        <dbReference type="Proteomes" id="UP001321582"/>
    </source>
</evidence>
<dbReference type="Pfam" id="PF00023">
    <property type="entry name" value="Ank"/>
    <property type="match status" value="1"/>
</dbReference>
<dbReference type="InterPro" id="IPR050745">
    <property type="entry name" value="Multifunctional_regulatory"/>
</dbReference>
<keyword evidence="1" id="KW-0677">Repeat</keyword>
<proteinExistence type="predicted"/>
<dbReference type="GO" id="GO:0005737">
    <property type="term" value="C:cytoplasm"/>
    <property type="evidence" value="ECO:0007669"/>
    <property type="project" value="TreeGrafter"/>
</dbReference>
<dbReference type="SMART" id="SM00248">
    <property type="entry name" value="ANK"/>
    <property type="match status" value="10"/>
</dbReference>
<dbReference type="InterPro" id="IPR036770">
    <property type="entry name" value="Ankyrin_rpt-contain_sf"/>
</dbReference>
<dbReference type="Gene3D" id="1.25.40.20">
    <property type="entry name" value="Ankyrin repeat-containing domain"/>
    <property type="match status" value="3"/>
</dbReference>
<feature type="repeat" description="ANK" evidence="3">
    <location>
        <begin position="57"/>
        <end position="89"/>
    </location>
</feature>
<dbReference type="PRINTS" id="PR01415">
    <property type="entry name" value="ANKYRIN"/>
</dbReference>
<dbReference type="AlphaFoldDB" id="A0AAU9D225"/>
<dbReference type="Proteomes" id="UP001321582">
    <property type="component" value="Chromosome"/>
</dbReference>
<feature type="chain" id="PRO_5043616906" description="Ankyrin repeat domain-containing protein" evidence="4">
    <location>
        <begin position="22"/>
        <end position="517"/>
    </location>
</feature>
<dbReference type="PROSITE" id="PS50297">
    <property type="entry name" value="ANK_REP_REGION"/>
    <property type="match status" value="6"/>
</dbReference>
<reference evidence="5 6" key="1">
    <citation type="submission" date="2022-11" db="EMBL/GenBank/DDBJ databases">
        <title>Haliovirga abyssi gen. nov., sp. nov., a mesophilic fermentative bacterium isolated from the Iheya North hydrothermal field and the proposal of Haliovirgaceae fam. nov.</title>
        <authorList>
            <person name="Miyazaki U."/>
            <person name="Tame A."/>
            <person name="Miyazaki J."/>
            <person name="Takai K."/>
            <person name="Sawayama S."/>
            <person name="Kitajima M."/>
            <person name="Okamoto A."/>
            <person name="Nakagawa S."/>
        </authorList>
    </citation>
    <scope>NUCLEOTIDE SEQUENCE [LARGE SCALE GENOMIC DNA]</scope>
    <source>
        <strain evidence="5 6">IC12</strain>
    </source>
</reference>
<evidence type="ECO:0000256" key="3">
    <source>
        <dbReference type="PROSITE-ProRule" id="PRU00023"/>
    </source>
</evidence>
<name>A0AAU9D225_9FUSO</name>
<feature type="signal peptide" evidence="4">
    <location>
        <begin position="1"/>
        <end position="21"/>
    </location>
</feature>
<feature type="repeat" description="ANK" evidence="3">
    <location>
        <begin position="156"/>
        <end position="188"/>
    </location>
</feature>
<dbReference type="KEGG" id="haby:HLVA_06200"/>
<evidence type="ECO:0000256" key="1">
    <source>
        <dbReference type="ARBA" id="ARBA00022737"/>
    </source>
</evidence>
<feature type="repeat" description="ANK" evidence="3">
    <location>
        <begin position="190"/>
        <end position="222"/>
    </location>
</feature>
<evidence type="ECO:0000256" key="2">
    <source>
        <dbReference type="ARBA" id="ARBA00023043"/>
    </source>
</evidence>
<feature type="repeat" description="ANK" evidence="3">
    <location>
        <begin position="123"/>
        <end position="155"/>
    </location>
</feature>
<keyword evidence="6" id="KW-1185">Reference proteome</keyword>
<gene>
    <name evidence="5" type="ORF">HLVA_06200</name>
</gene>
<evidence type="ECO:0008006" key="7">
    <source>
        <dbReference type="Google" id="ProtNLM"/>
    </source>
</evidence>
<dbReference type="PANTHER" id="PTHR24189">
    <property type="entry name" value="MYOTROPHIN"/>
    <property type="match status" value="1"/>
</dbReference>
<dbReference type="GO" id="GO:2000812">
    <property type="term" value="P:regulation of barbed-end actin filament capping"/>
    <property type="evidence" value="ECO:0007669"/>
    <property type="project" value="TreeGrafter"/>
</dbReference>
<dbReference type="SUPFAM" id="SSF48403">
    <property type="entry name" value="Ankyrin repeat"/>
    <property type="match status" value="2"/>
</dbReference>
<dbReference type="EMBL" id="AP027059">
    <property type="protein sequence ID" value="BDU50051.1"/>
    <property type="molecule type" value="Genomic_DNA"/>
</dbReference>
<dbReference type="PROSITE" id="PS51257">
    <property type="entry name" value="PROKAR_LIPOPROTEIN"/>
    <property type="match status" value="1"/>
</dbReference>
<sequence>MKKIMLGVSLLIMMFISGCSSTPNYNSMLFKAIKTRNSQGVKENLSKIENVEKKNFWGDTPLTYAIKKGNVEIVKLLVEGGANVFYVDKNNKTTFYIAVESNKTDIAKYFIEKGVDVKQEDKSGKFPLIKAVKNKNVELVEAILKKGENANRKNKKLEKPITFAIKNGNEKIVELLIKYGADVNSICDKNEDYPLHLSVRKKNYKISELLINNGALVNAKNKKLENPIILAIKGEDEKIVELLINHNAVINSDDYYPLHLSVREKNYKISELLINNGALVNVKNNLGITPIEISSEKGDLKITNLLLDNKGKVTGRVLESVIFNNDGNMFKLLLEKRKLDIKNAQVFLTPFKVSLRGDESRNNSLSFLEYMFERDSDKILKVLLEKNYNLNFKEMYIKALDKNKLSIMRLLLDNRKVSINDKIDTDGFKFSIGKFKFDSAKYYSQLYYLINKPKAVKIREDSKSITYSLYDYKKRLPLIRELVRRGANVDEKISGKTLKEIATQKKMKAVVNILNSK</sequence>
<dbReference type="Pfam" id="PF12796">
    <property type="entry name" value="Ank_2"/>
    <property type="match status" value="2"/>
</dbReference>
<evidence type="ECO:0000313" key="5">
    <source>
        <dbReference type="EMBL" id="BDU50051.1"/>
    </source>
</evidence>
<organism evidence="5 6">
    <name type="scientific">Haliovirga abyssi</name>
    <dbReference type="NCBI Taxonomy" id="2996794"/>
    <lineage>
        <taxon>Bacteria</taxon>
        <taxon>Fusobacteriati</taxon>
        <taxon>Fusobacteriota</taxon>
        <taxon>Fusobacteriia</taxon>
        <taxon>Fusobacteriales</taxon>
        <taxon>Haliovirgaceae</taxon>
        <taxon>Haliovirga</taxon>
    </lineage>
</organism>